<proteinExistence type="predicted"/>
<evidence type="ECO:0000313" key="1">
    <source>
        <dbReference type="EMBL" id="KAJ1901779.1"/>
    </source>
</evidence>
<dbReference type="EMBL" id="JANBPG010000015">
    <property type="protein sequence ID" value="KAJ1901779.1"/>
    <property type="molecule type" value="Genomic_DNA"/>
</dbReference>
<name>A0ACC1IVQ4_9FUNG</name>
<gene>
    <name evidence="1" type="ORF">LPJ66_000508</name>
</gene>
<organism evidence="1 2">
    <name type="scientific">Kickxella alabastrina</name>
    <dbReference type="NCBI Taxonomy" id="61397"/>
    <lineage>
        <taxon>Eukaryota</taxon>
        <taxon>Fungi</taxon>
        <taxon>Fungi incertae sedis</taxon>
        <taxon>Zoopagomycota</taxon>
        <taxon>Kickxellomycotina</taxon>
        <taxon>Kickxellomycetes</taxon>
        <taxon>Kickxellales</taxon>
        <taxon>Kickxellaceae</taxon>
        <taxon>Kickxella</taxon>
    </lineage>
</organism>
<evidence type="ECO:0000313" key="2">
    <source>
        <dbReference type="Proteomes" id="UP001150581"/>
    </source>
</evidence>
<comment type="caution">
    <text evidence="1">The sequence shown here is derived from an EMBL/GenBank/DDBJ whole genome shotgun (WGS) entry which is preliminary data.</text>
</comment>
<protein>
    <submittedName>
        <fullName evidence="1">Uncharacterized protein</fullName>
    </submittedName>
</protein>
<accession>A0ACC1IVQ4</accession>
<keyword evidence="2" id="KW-1185">Reference proteome</keyword>
<dbReference type="Proteomes" id="UP001150581">
    <property type="component" value="Unassembled WGS sequence"/>
</dbReference>
<reference evidence="1" key="1">
    <citation type="submission" date="2022-07" db="EMBL/GenBank/DDBJ databases">
        <title>Phylogenomic reconstructions and comparative analyses of Kickxellomycotina fungi.</title>
        <authorList>
            <person name="Reynolds N.K."/>
            <person name="Stajich J.E."/>
            <person name="Barry K."/>
            <person name="Grigoriev I.V."/>
            <person name="Crous P."/>
            <person name="Smith M.E."/>
        </authorList>
    </citation>
    <scope>NUCLEOTIDE SEQUENCE</scope>
    <source>
        <strain evidence="1">Benny 63K</strain>
    </source>
</reference>
<sequence>MVSGPSDSDSHTQTADITAATVPNPPSQNKNLKSIPAALTLPIASSDKASQAGMPTPPPSARIPAPATGGVTGSSSVRPRPSAPQTAASGNSQLLRKINVAGVTVEVVRQDSTIIYRLPGNMPVSSLTPEQRTKVMDEIQRMRNTTVSSVTRTPVQPVQPGVRSQSALANTLGSGSIPPPRLASIALPPRPKLQQQQPRANTPQTSAAIRPVGGTAQARTPSIPGPKPIAAASSDASRLVRPHPVLPNIAPRSVSGSGLPPSFPSTPLLAPLTRPPQHQQQQQQSRIAGTAHPFRRPSLAASPSPAAVTPQRSALEKMYQSAYLKLLSGPQEILRKLSPPIELNKIVNKGMDEVISPAMLLQILKALTKSQASQLAGMYEQDLKLGKGPLDINTGGGSSSVQSSSPMGSLPSSREASPNAESGSAYELDGAQDTPNSGTATPTLKRKYNKTGKYSTKKRSSLMLEDSEPPSPMPASPQHMKLPRLPQNLQHSQPSQQQPRRPQVQPPVAAAVFSHPDLNRKLPKPMAERRKCPAQFKHEADISKRFRDALSMDHQMVDSPDWRTPFAGTRDVIQRLLPFHVFQYPDSVAEAGIAREERRISKSAVGLGEKLQSLAERYNALLASEGSETYYSMDCIQLDMRRMEDTREQIGLLREAQLQRDISSLGAAVPKPTTNTSITGSGGGGGIGGDSVSK</sequence>